<dbReference type="SUPFAM" id="SSF52799">
    <property type="entry name" value="(Phosphotyrosine protein) phosphatases II"/>
    <property type="match status" value="1"/>
</dbReference>
<dbReference type="SUPFAM" id="SSF50729">
    <property type="entry name" value="PH domain-like"/>
    <property type="match status" value="1"/>
</dbReference>
<comment type="similarity">
    <text evidence="1">Belongs to the protein-tyrosine phosphatase family. Non-receptor class myotubularin subfamily.</text>
</comment>
<dbReference type="GO" id="GO:0004438">
    <property type="term" value="F:phosphatidylinositol-3-phosphate phosphatase activity"/>
    <property type="evidence" value="ECO:0007669"/>
    <property type="project" value="TreeGrafter"/>
</dbReference>
<proteinExistence type="inferred from homology"/>
<dbReference type="PROSITE" id="PS00383">
    <property type="entry name" value="TYR_PHOSPHATASE_1"/>
    <property type="match status" value="1"/>
</dbReference>
<keyword evidence="7" id="KW-1185">Reference proteome</keyword>
<evidence type="ECO:0000256" key="3">
    <source>
        <dbReference type="PIRSR" id="PIRSR630564-2"/>
    </source>
</evidence>
<dbReference type="InterPro" id="IPR048994">
    <property type="entry name" value="PH-GRAM_MTMR6-9"/>
</dbReference>
<evidence type="ECO:0000313" key="7">
    <source>
        <dbReference type="Proteomes" id="UP000327013"/>
    </source>
</evidence>
<gene>
    <name evidence="6" type="ORF">FH972_022862</name>
</gene>
<feature type="active site" description="Phosphocysteine intermediate" evidence="2">
    <location>
        <position position="1098"/>
    </location>
</feature>
<comment type="caution">
    <text evidence="6">The sequence shown here is derived from an EMBL/GenBank/DDBJ whole genome shotgun (WGS) entry which is preliminary data.</text>
</comment>
<dbReference type="PANTHER" id="PTHR10807">
    <property type="entry name" value="MYOTUBULARIN-RELATED"/>
    <property type="match status" value="1"/>
</dbReference>
<dbReference type="GO" id="GO:0005737">
    <property type="term" value="C:cytoplasm"/>
    <property type="evidence" value="ECO:0007669"/>
    <property type="project" value="TreeGrafter"/>
</dbReference>
<organism evidence="6 7">
    <name type="scientific">Carpinus fangiana</name>
    <dbReference type="NCBI Taxonomy" id="176857"/>
    <lineage>
        <taxon>Eukaryota</taxon>
        <taxon>Viridiplantae</taxon>
        <taxon>Streptophyta</taxon>
        <taxon>Embryophyta</taxon>
        <taxon>Tracheophyta</taxon>
        <taxon>Spermatophyta</taxon>
        <taxon>Magnoliopsida</taxon>
        <taxon>eudicotyledons</taxon>
        <taxon>Gunneridae</taxon>
        <taxon>Pentapetalae</taxon>
        <taxon>rosids</taxon>
        <taxon>fabids</taxon>
        <taxon>Fagales</taxon>
        <taxon>Betulaceae</taxon>
        <taxon>Carpinus</taxon>
    </lineage>
</organism>
<dbReference type="PROSITE" id="PS51339">
    <property type="entry name" value="PPASE_MYOTUBULARIN"/>
    <property type="match status" value="1"/>
</dbReference>
<evidence type="ECO:0000259" key="5">
    <source>
        <dbReference type="PROSITE" id="PS51339"/>
    </source>
</evidence>
<dbReference type="InterPro" id="IPR029021">
    <property type="entry name" value="Prot-tyrosine_phosphatase-like"/>
</dbReference>
<feature type="binding site" evidence="3">
    <location>
        <begin position="1034"/>
        <end position="1035"/>
    </location>
    <ligand>
        <name>substrate</name>
    </ligand>
</feature>
<feature type="compositionally biased region" description="Basic and acidic residues" evidence="4">
    <location>
        <begin position="1215"/>
        <end position="1225"/>
    </location>
</feature>
<dbReference type="EMBL" id="VIBQ01000012">
    <property type="protein sequence ID" value="KAB8343274.1"/>
    <property type="molecule type" value="Genomic_DNA"/>
</dbReference>
<feature type="compositionally biased region" description="Acidic residues" evidence="4">
    <location>
        <begin position="940"/>
        <end position="950"/>
    </location>
</feature>
<dbReference type="InterPro" id="IPR011993">
    <property type="entry name" value="PH-like_dom_sf"/>
</dbReference>
<evidence type="ECO:0000313" key="6">
    <source>
        <dbReference type="EMBL" id="KAB8343274.1"/>
    </source>
</evidence>
<feature type="compositionally biased region" description="Low complexity" evidence="4">
    <location>
        <begin position="1499"/>
        <end position="1508"/>
    </location>
</feature>
<dbReference type="GO" id="GO:0046856">
    <property type="term" value="P:phosphatidylinositol dephosphorylation"/>
    <property type="evidence" value="ECO:0007669"/>
    <property type="project" value="TreeGrafter"/>
</dbReference>
<feature type="compositionally biased region" description="Polar residues" evidence="4">
    <location>
        <begin position="1227"/>
        <end position="1245"/>
    </location>
</feature>
<dbReference type="InterPro" id="IPR016130">
    <property type="entry name" value="Tyr_Pase_AS"/>
</dbReference>
<protein>
    <recommendedName>
        <fullName evidence="5">Myotubularin phosphatase domain-containing protein</fullName>
    </recommendedName>
</protein>
<feature type="domain" description="Myotubularin phosphatase" evidence="5">
    <location>
        <begin position="824"/>
        <end position="1377"/>
    </location>
</feature>
<feature type="region of interest" description="Disordered" evidence="4">
    <location>
        <begin position="1206"/>
        <end position="1268"/>
    </location>
</feature>
<feature type="region of interest" description="Disordered" evidence="4">
    <location>
        <begin position="1499"/>
        <end position="1521"/>
    </location>
</feature>
<reference evidence="6 7" key="1">
    <citation type="submission" date="2019-06" db="EMBL/GenBank/DDBJ databases">
        <title>A chromosomal-level reference genome of Carpinus fangiana (Coryloideae, Betulaceae).</title>
        <authorList>
            <person name="Yang X."/>
            <person name="Wang Z."/>
            <person name="Zhang L."/>
            <person name="Hao G."/>
            <person name="Liu J."/>
            <person name="Yang Y."/>
        </authorList>
    </citation>
    <scope>NUCLEOTIDE SEQUENCE [LARGE SCALE GENOMIC DNA]</scope>
    <source>
        <strain evidence="6">Cfa_2016G</strain>
        <tissue evidence="6">Leaf</tissue>
    </source>
</reference>
<dbReference type="Pfam" id="PF06602">
    <property type="entry name" value="Myotub-related"/>
    <property type="match status" value="1"/>
</dbReference>
<dbReference type="Gene3D" id="2.30.29.30">
    <property type="entry name" value="Pleckstrin-homology domain (PH domain)/Phosphotyrosine-binding domain (PTB)"/>
    <property type="match status" value="1"/>
</dbReference>
<dbReference type="InterPro" id="IPR030564">
    <property type="entry name" value="Myotubularin"/>
</dbReference>
<feature type="region of interest" description="Disordered" evidence="4">
    <location>
        <begin position="938"/>
        <end position="965"/>
    </location>
</feature>
<dbReference type="OrthoDB" id="271628at2759"/>
<evidence type="ECO:0000256" key="2">
    <source>
        <dbReference type="PIRSR" id="PIRSR630564-1"/>
    </source>
</evidence>
<feature type="binding site" evidence="3">
    <location>
        <begin position="1098"/>
        <end position="1104"/>
    </location>
    <ligand>
        <name>substrate</name>
    </ligand>
</feature>
<dbReference type="Proteomes" id="UP000327013">
    <property type="component" value="Unassembled WGS sequence"/>
</dbReference>
<name>A0A5N6KTG5_9ROSI</name>
<accession>A0A5N6KTG5</accession>
<dbReference type="InterPro" id="IPR010569">
    <property type="entry name" value="Myotubularin-like_Pase_dom"/>
</dbReference>
<dbReference type="PANTHER" id="PTHR10807:SF128">
    <property type="entry name" value="PHOSPHATIDYLINOSITOL-3,5-BISPHOSPHATE 3-PHOSPHATASE"/>
    <property type="match status" value="1"/>
</dbReference>
<evidence type="ECO:0000256" key="4">
    <source>
        <dbReference type="SAM" id="MobiDB-lite"/>
    </source>
</evidence>
<sequence length="1521" mass="165587">MRDFTEGPSIQVPLIQDAVRYSVDESGTALLSRLWLDNTTTTNFSFTPASDGAKAPTLDNQTLSFEAGTYEFKASFNYEQLTQLSATEVLNPASQSIIDQQPDQAESLSFLSYSEKLVAGRERSKDFLNTTSTLPFGNQGQTYVSLAHLTAARIMAIAEPFAGSNNQTLENLAHLRPGEVVGEWRDSTYGIGGGRIPFDVNAALVPAALRAISRLAEAGIFQSDWANTATGYADIWESAAPPLFEVEIPAAEARSRLQTYVGEANNSVPANSDMIPLSEPVKFHALALEGNSGQDVVRVMHTDTAFRLFLLNATSDNQDTTLLRETASQILAPFPVGLSSGVGLLVANPGYGGDAVYAANFSRAEYHGTVVWGWPMAMMAKGLERQLGRCEGEATKPTWCDDVGDDGVYGLAKRAYNHLWDLLDANRQYLSGEVWSWNFVDGDYVYAPLGSFSPTESNIRQLWSLTFLAVTRNEGLSKLLCLHRLGAVVLGHGLHDALLLLGLNDGDGVGECLLGTALALGVGTAHDLDLDTEHTLTQEDVTGGRVDKVLGRLTGVDHEAILCHLAGDDDFAALGARLHDEAQNTVAGAAHGQAIEQLVAQRLALCDGGKTAVLDLGSVERHAVLWELETLLDQAGELADAAALLAQNFLCVGCADDDVGDGRGHAHFDAGVAFLSELALEELVQLGVEDTIGDKLSALGAVEKDLAARLVMDKIRISKVWTGASTTLLGENVLTVDKKVDDVTLWRRGVRFEGTLHLTQHHIIFSYVPPSTKNQKLEQAPPKPKELWITYPMVSFCTYRPTPVASRQQPSLRIRCRDFTFAAFHFLSEQKARDVYETIRNLTCRLGRLEKLYAFSFQPQGPEKQLLVVPAAISDNVLNYAGRYRSRVRIPVLTYLHPVNDCSISRSAQPLVGVRGNRSVQDEKLVAAVFATSKAASLEQDLESSQDTDSPDEHSAHPSAKTSSQNLEALEDEAIAQAGQNDLEEPRVYGSQQHNLIVDARPTVNALAMQAVGMGSENMDNYPFATKAYLGIDNIHVMRDSLQKVVDALKESDVTPLPPNRELLAKSGWLKHIGNLLDGTALIARQVAIHHSHVLIHCSDGWDRTSQLSALSQLCLDPYYRTMEGFIVLVEKDFLSFGHMFRHRSGPLSCEKWFDIENDRIGGGTGARSVSGSGENGGSPFASSKAQKTFENAFLSAKGFFNKHTSGGGATNHSNESHDSLHDELSSYDTNSASNTPARNATSSPPIHAGKPEDTTTATPPTKPKETSPIFHQFLDATYQLQYQHPSRFEFNERFLRRLLYHLYSCQYGTFLFDNELQRVEARAADRTRSVWDYFLARKEQFVNTQWDGGEIDDSVRGRERLLLPVKSKTRWWVEVFGRTDEEMNGLVPGTLPHTSATVSNETFTPPTLSTSASITENDLSAPTLEAVESAEGGIESTQASMPVLSSAQGLNGVMLDYGGDEDEYDDPLGAVKNEKKHRGSAPQELAAGLAGMGIGASAEASGSAYDAQSKVGKGIELEMQ</sequence>
<dbReference type="Pfam" id="PF21098">
    <property type="entry name" value="PH-GRAM_MTMR6-like"/>
    <property type="match status" value="1"/>
</dbReference>
<evidence type="ECO:0000256" key="1">
    <source>
        <dbReference type="ARBA" id="ARBA00007471"/>
    </source>
</evidence>
<dbReference type="GO" id="GO:0016020">
    <property type="term" value="C:membrane"/>
    <property type="evidence" value="ECO:0007669"/>
    <property type="project" value="TreeGrafter"/>
</dbReference>